<dbReference type="GO" id="GO:0016491">
    <property type="term" value="F:oxidoreductase activity"/>
    <property type="evidence" value="ECO:0007669"/>
    <property type="project" value="UniProtKB-KW"/>
</dbReference>
<dbReference type="InterPro" id="IPR003819">
    <property type="entry name" value="TauD/TfdA-like"/>
</dbReference>
<proteinExistence type="predicted"/>
<feature type="domain" description="TauD/TfdA-like" evidence="2">
    <location>
        <begin position="83"/>
        <end position="214"/>
    </location>
</feature>
<protein>
    <recommendedName>
        <fullName evidence="2">TauD/TfdA-like domain-containing protein</fullName>
    </recommendedName>
</protein>
<comment type="caution">
    <text evidence="3">The sequence shown here is derived from an EMBL/GenBank/DDBJ whole genome shotgun (WGS) entry which is preliminary data.</text>
</comment>
<dbReference type="InterPro" id="IPR042098">
    <property type="entry name" value="TauD-like_sf"/>
</dbReference>
<evidence type="ECO:0000259" key="2">
    <source>
        <dbReference type="Pfam" id="PF02668"/>
    </source>
</evidence>
<sequence>MTSRVLTTFWRVSPGFKRPSRALSSITSIFETIPREELVTKFKSRLRDRPFLPGSTGGGFPEFLAEPRDSFPHGVRVHNRNQSSLAELTEKCMEYMEENIAHSPAILFRDLPAKTTEDFITIAKTSQMNRSYIGGTGYRTLLDEESGVATGTDDPPELTAEPHNEMSYIPNFPAKVFFFMLNEAADGCGGETPLVKNTELISKLDPDVLRKFEEKTDPICAIYA</sequence>
<dbReference type="AlphaFoldDB" id="A0A9W9Z2C9"/>
<dbReference type="PANTHER" id="PTHR10696">
    <property type="entry name" value="GAMMA-BUTYROBETAINE HYDROXYLASE-RELATED"/>
    <property type="match status" value="1"/>
</dbReference>
<dbReference type="Pfam" id="PF02668">
    <property type="entry name" value="TauD"/>
    <property type="match status" value="1"/>
</dbReference>
<dbReference type="InterPro" id="IPR050411">
    <property type="entry name" value="AlphaKG_dependent_hydroxylases"/>
</dbReference>
<dbReference type="EMBL" id="MU826829">
    <property type="protein sequence ID" value="KAJ7374073.1"/>
    <property type="molecule type" value="Genomic_DNA"/>
</dbReference>
<dbReference type="Gene3D" id="3.60.130.10">
    <property type="entry name" value="Clavaminate synthase-like"/>
    <property type="match status" value="1"/>
</dbReference>
<dbReference type="Proteomes" id="UP001163046">
    <property type="component" value="Unassembled WGS sequence"/>
</dbReference>
<accession>A0A9W9Z2C9</accession>
<name>A0A9W9Z2C9_9CNID</name>
<evidence type="ECO:0000313" key="4">
    <source>
        <dbReference type="Proteomes" id="UP001163046"/>
    </source>
</evidence>
<dbReference type="OrthoDB" id="408743at2759"/>
<gene>
    <name evidence="3" type="ORF">OS493_009404</name>
</gene>
<keyword evidence="1" id="KW-0560">Oxidoreductase</keyword>
<evidence type="ECO:0000313" key="3">
    <source>
        <dbReference type="EMBL" id="KAJ7374073.1"/>
    </source>
</evidence>
<dbReference type="SUPFAM" id="SSF51197">
    <property type="entry name" value="Clavaminate synthase-like"/>
    <property type="match status" value="1"/>
</dbReference>
<dbReference type="PANTHER" id="PTHR10696:SF21">
    <property type="entry name" value="TAUD_TFDA-LIKE DOMAIN-CONTAINING PROTEIN"/>
    <property type="match status" value="1"/>
</dbReference>
<evidence type="ECO:0000256" key="1">
    <source>
        <dbReference type="ARBA" id="ARBA00023002"/>
    </source>
</evidence>
<reference evidence="3" key="1">
    <citation type="submission" date="2023-01" db="EMBL/GenBank/DDBJ databases">
        <title>Genome assembly of the deep-sea coral Lophelia pertusa.</title>
        <authorList>
            <person name="Herrera S."/>
            <person name="Cordes E."/>
        </authorList>
    </citation>
    <scope>NUCLEOTIDE SEQUENCE</scope>
    <source>
        <strain evidence="3">USNM1676648</strain>
        <tissue evidence="3">Polyp</tissue>
    </source>
</reference>
<organism evidence="3 4">
    <name type="scientific">Desmophyllum pertusum</name>
    <dbReference type="NCBI Taxonomy" id="174260"/>
    <lineage>
        <taxon>Eukaryota</taxon>
        <taxon>Metazoa</taxon>
        <taxon>Cnidaria</taxon>
        <taxon>Anthozoa</taxon>
        <taxon>Hexacorallia</taxon>
        <taxon>Scleractinia</taxon>
        <taxon>Caryophylliina</taxon>
        <taxon>Caryophylliidae</taxon>
        <taxon>Desmophyllum</taxon>
    </lineage>
</organism>
<keyword evidence="4" id="KW-1185">Reference proteome</keyword>